<dbReference type="GO" id="GO:0046854">
    <property type="term" value="P:phosphatidylinositol phosphate biosynthetic process"/>
    <property type="evidence" value="ECO:0007669"/>
    <property type="project" value="TreeGrafter"/>
</dbReference>
<evidence type="ECO:0000256" key="4">
    <source>
        <dbReference type="ARBA" id="ARBA00022679"/>
    </source>
</evidence>
<dbReference type="PROSITE" id="PS50290">
    <property type="entry name" value="PI3_4_KINASE_3"/>
    <property type="match status" value="1"/>
</dbReference>
<dbReference type="GO" id="GO:0005768">
    <property type="term" value="C:endosome"/>
    <property type="evidence" value="ECO:0007669"/>
    <property type="project" value="TreeGrafter"/>
</dbReference>
<feature type="region of interest" description="Disordered" evidence="9">
    <location>
        <begin position="221"/>
        <end position="279"/>
    </location>
</feature>
<feature type="region of interest" description="Disordered" evidence="9">
    <location>
        <begin position="1012"/>
        <end position="1042"/>
    </location>
</feature>
<dbReference type="GO" id="GO:0004430">
    <property type="term" value="F:1-phosphatidylinositol 4-kinase activity"/>
    <property type="evidence" value="ECO:0007669"/>
    <property type="project" value="UniProtKB-EC"/>
</dbReference>
<evidence type="ECO:0000256" key="8">
    <source>
        <dbReference type="ARBA" id="ARBA00023136"/>
    </source>
</evidence>
<feature type="region of interest" description="Disordered" evidence="9">
    <location>
        <begin position="1096"/>
        <end position="1272"/>
    </location>
</feature>
<feature type="compositionally biased region" description="Low complexity" evidence="9">
    <location>
        <begin position="87"/>
        <end position="106"/>
    </location>
</feature>
<keyword evidence="6 11" id="KW-0418">Kinase</keyword>
<dbReference type="Pfam" id="PF00454">
    <property type="entry name" value="PI3_PI4_kinase"/>
    <property type="match status" value="1"/>
</dbReference>
<keyword evidence="3" id="KW-1003">Cell membrane</keyword>
<feature type="compositionally biased region" description="Polar residues" evidence="9">
    <location>
        <begin position="1096"/>
        <end position="1110"/>
    </location>
</feature>
<dbReference type="GO" id="GO:0005886">
    <property type="term" value="C:plasma membrane"/>
    <property type="evidence" value="ECO:0007669"/>
    <property type="project" value="UniProtKB-SubCell"/>
</dbReference>
<feature type="compositionally biased region" description="Polar residues" evidence="9">
    <location>
        <begin position="13"/>
        <end position="22"/>
    </location>
</feature>
<dbReference type="InterPro" id="IPR000403">
    <property type="entry name" value="PI3/4_kinase_cat_dom"/>
</dbReference>
<dbReference type="EC" id="2.7.1.67" evidence="2"/>
<protein>
    <recommendedName>
        <fullName evidence="2">1-phosphatidylinositol 4-kinase</fullName>
        <ecNumber evidence="2">2.7.1.67</ecNumber>
    </recommendedName>
</protein>
<accession>A0A9P6TVU5</accession>
<gene>
    <name evidence="11" type="primary">LSB6</name>
    <name evidence="11" type="ORF">BG011_000141</name>
</gene>
<feature type="compositionally biased region" description="Low complexity" evidence="9">
    <location>
        <begin position="653"/>
        <end position="666"/>
    </location>
</feature>
<feature type="region of interest" description="Disordered" evidence="9">
    <location>
        <begin position="645"/>
        <end position="771"/>
    </location>
</feature>
<feature type="compositionally biased region" description="Low complexity" evidence="9">
    <location>
        <begin position="131"/>
        <end position="144"/>
    </location>
</feature>
<feature type="compositionally biased region" description="Basic and acidic residues" evidence="9">
    <location>
        <begin position="26"/>
        <end position="36"/>
    </location>
</feature>
<dbReference type="GO" id="GO:0005802">
    <property type="term" value="C:trans-Golgi network"/>
    <property type="evidence" value="ECO:0007669"/>
    <property type="project" value="TreeGrafter"/>
</dbReference>
<comment type="subcellular location">
    <subcellularLocation>
        <location evidence="1">Cell membrane</location>
    </subcellularLocation>
</comment>
<feature type="compositionally biased region" description="Polar residues" evidence="9">
    <location>
        <begin position="533"/>
        <end position="542"/>
    </location>
</feature>
<dbReference type="PANTHER" id="PTHR12865">
    <property type="entry name" value="PHOSPHATIDYLINOSITOL 4-KINASE TYPE-II"/>
    <property type="match status" value="1"/>
</dbReference>
<reference evidence="11" key="1">
    <citation type="journal article" date="2020" name="Fungal Divers.">
        <title>Resolving the Mortierellaceae phylogeny through synthesis of multi-gene phylogenetics and phylogenomics.</title>
        <authorList>
            <person name="Vandepol N."/>
            <person name="Liber J."/>
            <person name="Desiro A."/>
            <person name="Na H."/>
            <person name="Kennedy M."/>
            <person name="Barry K."/>
            <person name="Grigoriev I.V."/>
            <person name="Miller A.N."/>
            <person name="O'Donnell K."/>
            <person name="Stajich J.E."/>
            <person name="Bonito G."/>
        </authorList>
    </citation>
    <scope>NUCLEOTIDE SEQUENCE</scope>
    <source>
        <strain evidence="11">KOD948</strain>
    </source>
</reference>
<feature type="compositionally biased region" description="Low complexity" evidence="9">
    <location>
        <begin position="221"/>
        <end position="237"/>
    </location>
</feature>
<evidence type="ECO:0000256" key="3">
    <source>
        <dbReference type="ARBA" id="ARBA00022475"/>
    </source>
</evidence>
<keyword evidence="5" id="KW-0547">Nucleotide-binding</keyword>
<comment type="caution">
    <text evidence="11">The sequence shown here is derived from an EMBL/GenBank/DDBJ whole genome shotgun (WGS) entry which is preliminary data.</text>
</comment>
<evidence type="ECO:0000256" key="6">
    <source>
        <dbReference type="ARBA" id="ARBA00022777"/>
    </source>
</evidence>
<organism evidence="11 12">
    <name type="scientific">Mortierella polycephala</name>
    <dbReference type="NCBI Taxonomy" id="41804"/>
    <lineage>
        <taxon>Eukaryota</taxon>
        <taxon>Fungi</taxon>
        <taxon>Fungi incertae sedis</taxon>
        <taxon>Mucoromycota</taxon>
        <taxon>Mortierellomycotina</taxon>
        <taxon>Mortierellomycetes</taxon>
        <taxon>Mortierellales</taxon>
        <taxon>Mortierellaceae</taxon>
        <taxon>Mortierella</taxon>
    </lineage>
</organism>
<dbReference type="GO" id="GO:0007030">
    <property type="term" value="P:Golgi organization"/>
    <property type="evidence" value="ECO:0007669"/>
    <property type="project" value="TreeGrafter"/>
</dbReference>
<feature type="compositionally biased region" description="Basic and acidic residues" evidence="9">
    <location>
        <begin position="1199"/>
        <end position="1208"/>
    </location>
</feature>
<evidence type="ECO:0000256" key="7">
    <source>
        <dbReference type="ARBA" id="ARBA00022840"/>
    </source>
</evidence>
<feature type="compositionally biased region" description="Basic and acidic residues" evidence="9">
    <location>
        <begin position="145"/>
        <end position="154"/>
    </location>
</feature>
<feature type="region of interest" description="Disordered" evidence="9">
    <location>
        <begin position="131"/>
        <end position="203"/>
    </location>
</feature>
<feature type="compositionally biased region" description="Basic and acidic residues" evidence="9">
    <location>
        <begin position="189"/>
        <end position="203"/>
    </location>
</feature>
<keyword evidence="12" id="KW-1185">Reference proteome</keyword>
<feature type="region of interest" description="Disordered" evidence="9">
    <location>
        <begin position="295"/>
        <end position="328"/>
    </location>
</feature>
<dbReference type="EMBL" id="JAAAJA010001015">
    <property type="protein sequence ID" value="KAG0248375.1"/>
    <property type="molecule type" value="Genomic_DNA"/>
</dbReference>
<dbReference type="Proteomes" id="UP000726737">
    <property type="component" value="Unassembled WGS sequence"/>
</dbReference>
<dbReference type="OrthoDB" id="3349449at2759"/>
<dbReference type="GO" id="GO:0007032">
    <property type="term" value="P:endosome organization"/>
    <property type="evidence" value="ECO:0007669"/>
    <property type="project" value="TreeGrafter"/>
</dbReference>
<proteinExistence type="predicted"/>
<feature type="compositionally biased region" description="Acidic residues" evidence="9">
    <location>
        <begin position="1017"/>
        <end position="1042"/>
    </location>
</feature>
<keyword evidence="4" id="KW-0808">Transferase</keyword>
<dbReference type="Gene3D" id="1.10.1070.20">
    <property type="match status" value="1"/>
</dbReference>
<keyword evidence="8" id="KW-0472">Membrane</keyword>
<evidence type="ECO:0000256" key="5">
    <source>
        <dbReference type="ARBA" id="ARBA00022741"/>
    </source>
</evidence>
<dbReference type="InterPro" id="IPR039756">
    <property type="entry name" value="Lsb6/PI4K2"/>
</dbReference>
<name>A0A9P6TVU5_9FUNG</name>
<feature type="compositionally biased region" description="Gly residues" evidence="9">
    <location>
        <begin position="255"/>
        <end position="273"/>
    </location>
</feature>
<feature type="compositionally biased region" description="Polar residues" evidence="9">
    <location>
        <begin position="1239"/>
        <end position="1260"/>
    </location>
</feature>
<feature type="compositionally biased region" description="Low complexity" evidence="9">
    <location>
        <begin position="51"/>
        <end position="78"/>
    </location>
</feature>
<feature type="region of interest" description="Disordered" evidence="9">
    <location>
        <begin position="529"/>
        <end position="590"/>
    </location>
</feature>
<feature type="region of interest" description="Disordered" evidence="9">
    <location>
        <begin position="1"/>
        <end position="109"/>
    </location>
</feature>
<dbReference type="PANTHER" id="PTHR12865:SF1">
    <property type="entry name" value="PHOSPHATIDYLINOSITOL 4-KINASE TYPE 2"/>
    <property type="match status" value="1"/>
</dbReference>
<feature type="compositionally biased region" description="Polar residues" evidence="9">
    <location>
        <begin position="758"/>
        <end position="771"/>
    </location>
</feature>
<feature type="domain" description="PI3K/PI4K catalytic" evidence="10">
    <location>
        <begin position="385"/>
        <end position="901"/>
    </location>
</feature>
<evidence type="ECO:0000256" key="9">
    <source>
        <dbReference type="SAM" id="MobiDB-lite"/>
    </source>
</evidence>
<keyword evidence="7" id="KW-0067">ATP-binding</keyword>
<dbReference type="GO" id="GO:0005524">
    <property type="term" value="F:ATP binding"/>
    <property type="evidence" value="ECO:0007669"/>
    <property type="project" value="UniProtKB-KW"/>
</dbReference>
<sequence length="1332" mass="146234">MSTTSEPYHYQHQHQLSDQNQGGDADTDRLLGKEGGDNEDEGILSPHHDTTSTSSMTTSTTSATGQAKAAAAFRQTSSNASRPGSRTIVSAPAATTTTTTTSPISSFQFPRFGTKHRSLLGLKDKGESRATYYGTSATSSTLSARRGERDRDRGGVSSPSDLAHIRPKRQPHTTLDGPRGIRKSQRRQVLREIRPDPHNLPEELLREQAKSGAVVDAIMTNNENNHNNNSNTNNSSSDMVVGEGPSSVSCPASPGDGGSGGGNNTAGGHGLGHGHGERGTLLGAGDGLGLGIGLGGKANAHPSSRWTRPSHGLGRRQRRVPGSGIGRENDQRMIHSSVFTPVTGSVDGAQPMTPTPALTPDHAEPMTSERFVGIVDSVKEAIHSGIQPLRIAQGSSGSYFCRNADGKIVGVFKPKNEEPYGQLNPKWAKWIHRNLFPCCFGRSCLIPNLGYISESATSLVDRRLKLNIVPSTEVVWLSSPAFHYDYLDRRAAQLHKGAKPLPDKVGSFQLFLNGFKDANLFMRDHPWPVEQPTIPSSTNSGATDGGEGSHGRGRHSSIWRRSSRDSMRSFQQDADGSSVHGSHMGSTHGGLSGDRHGFAWTPALQQQFREQFERMIILDYLIRNTDRGLDNWMIRYCEKDGISIVAGPPPGTQKGNLQNQEQQQHQASRRGSRVGDLLGLNSDRGSLRSANSSMREGAERNNMLATPPGTPPRSNLPRVVSGMDFLQGGEEYSDTAQQQKRPDSLTEQSSSEAERVAGSSSATRDTNANTNAGPATIESYYGDNHVHVAAIDNGLAFPFKHPDSWRSYPYGWLFLPRPLIAQPFTKATRDHFLPLLSSPVWWRETIADLRRLFSIDSDFDQGMFDKQMAVMKGQETLKNQEHGPIDLCRRVAVVVWDEEVAVQGGNPIPLPGQMHIQNQGQQALHQQQQSQGYVATQPRSMTMDAAKASYSNYGSMMTVGDRLSGIKSLSTSSTAIGEGTPFFKKGSLPHMAIPIDEVANSNSYNQLKHDSFREVVSDGEYDVHDEDEDEEEDEDEDEDGFSYDEEYDDFEYELDMDAEDVNNSTTDGNQDASQLSLPATCRDGMVSIDMTMADPTTATQRNHQRLQSHQSEGGRERSRRRRRRSSSAVANVRQGRENGALVTDSTLDEVDAQTRKTNHRRSQTDHDVKKGTIRFEAVASPERSPVQPSKTTPLLATRDTSHSHENNHIVDIPPNPAVEEDEPERGRSRGFFARGYGAISSSKNQHSHNQALSSSASPDSNHGGGRPKWSDRLRRGLSFDGHLLAVGGIGQAAKRERKLRKQRQRERELLEQCVVLVERIEPVKNLPFFEWW</sequence>
<evidence type="ECO:0000256" key="1">
    <source>
        <dbReference type="ARBA" id="ARBA00004236"/>
    </source>
</evidence>
<evidence type="ECO:0000313" key="11">
    <source>
        <dbReference type="EMBL" id="KAG0248375.1"/>
    </source>
</evidence>
<dbReference type="GO" id="GO:0000329">
    <property type="term" value="C:fungal-type vacuole membrane"/>
    <property type="evidence" value="ECO:0007669"/>
    <property type="project" value="TreeGrafter"/>
</dbReference>
<evidence type="ECO:0000313" key="12">
    <source>
        <dbReference type="Proteomes" id="UP000726737"/>
    </source>
</evidence>
<evidence type="ECO:0000256" key="2">
    <source>
        <dbReference type="ARBA" id="ARBA00012169"/>
    </source>
</evidence>
<evidence type="ECO:0000259" key="10">
    <source>
        <dbReference type="PROSITE" id="PS50290"/>
    </source>
</evidence>
<feature type="compositionally biased region" description="Polar residues" evidence="9">
    <location>
        <begin position="734"/>
        <end position="751"/>
    </location>
</feature>